<dbReference type="Proteomes" id="UP001429984">
    <property type="component" value="Unassembled WGS sequence"/>
</dbReference>
<organism evidence="2 3">
    <name type="scientific">Lysobacter niastensis</name>
    <dbReference type="NCBI Taxonomy" id="380629"/>
    <lineage>
        <taxon>Bacteria</taxon>
        <taxon>Pseudomonadati</taxon>
        <taxon>Pseudomonadota</taxon>
        <taxon>Gammaproteobacteria</taxon>
        <taxon>Lysobacterales</taxon>
        <taxon>Lysobacteraceae</taxon>
        <taxon>Lysobacter</taxon>
    </lineage>
</organism>
<keyword evidence="1" id="KW-0732">Signal</keyword>
<proteinExistence type="predicted"/>
<gene>
    <name evidence="2" type="ORF">IU514_13810</name>
</gene>
<evidence type="ECO:0000256" key="1">
    <source>
        <dbReference type="SAM" id="SignalP"/>
    </source>
</evidence>
<dbReference type="EMBL" id="JADLZT010000007">
    <property type="protein sequence ID" value="MBF6025103.1"/>
    <property type="molecule type" value="Genomic_DNA"/>
</dbReference>
<comment type="caution">
    <text evidence="2">The sequence shown here is derived from an EMBL/GenBank/DDBJ whole genome shotgun (WGS) entry which is preliminary data.</text>
</comment>
<keyword evidence="3" id="KW-1185">Reference proteome</keyword>
<name>A0ABS0B867_9GAMM</name>
<dbReference type="PROSITE" id="PS51257">
    <property type="entry name" value="PROKAR_LIPOPROTEIN"/>
    <property type="match status" value="1"/>
</dbReference>
<reference evidence="2 3" key="1">
    <citation type="submission" date="2020-11" db="EMBL/GenBank/DDBJ databases">
        <title>Draft Genome Sequence and Secondary Metabolite Biosynthetic Potential of the Lysobacter niastensis Type strain DSM 18481.</title>
        <authorList>
            <person name="Turrini P."/>
            <person name="Artuso I."/>
            <person name="Tescari M."/>
            <person name="Lugli G.A."/>
            <person name="Frangipani E."/>
            <person name="Ventura M."/>
            <person name="Visca P."/>
        </authorList>
    </citation>
    <scope>NUCLEOTIDE SEQUENCE [LARGE SCALE GENOMIC DNA]</scope>
    <source>
        <strain evidence="2 3">DSM 18481</strain>
    </source>
</reference>
<evidence type="ECO:0000313" key="3">
    <source>
        <dbReference type="Proteomes" id="UP001429984"/>
    </source>
</evidence>
<dbReference type="RefSeq" id="WP_194931709.1">
    <property type="nucleotide sequence ID" value="NZ_JADLZT010000007.1"/>
</dbReference>
<feature type="chain" id="PRO_5047210428" description="Lipoprotein" evidence="1">
    <location>
        <begin position="25"/>
        <end position="172"/>
    </location>
</feature>
<evidence type="ECO:0008006" key="4">
    <source>
        <dbReference type="Google" id="ProtNLM"/>
    </source>
</evidence>
<protein>
    <recommendedName>
        <fullName evidence="4">Lipoprotein</fullName>
    </recommendedName>
</protein>
<feature type="signal peptide" evidence="1">
    <location>
        <begin position="1"/>
        <end position="24"/>
    </location>
</feature>
<accession>A0ABS0B867</accession>
<sequence>MRRLTALMMVVFSAALMGCATRQASRAVESGMILPDGAQQTAIKTKQKFLMAAPVEERMPGFPSVPAPQAETTVCVEFVVSEAGETSSVKQIDAAPGCEPVGSDSSGIFLPEVRNAVDSWTFFGAALCDFEVSEDECEETGARLTPLAIKLAYRFEFTQAEGRRRVTSEAVE</sequence>
<evidence type="ECO:0000313" key="2">
    <source>
        <dbReference type="EMBL" id="MBF6025103.1"/>
    </source>
</evidence>